<dbReference type="InterPro" id="IPR011009">
    <property type="entry name" value="Kinase-like_dom_sf"/>
</dbReference>
<proteinExistence type="inferred from homology"/>
<keyword evidence="6 7" id="KW-0067">ATP-binding</keyword>
<dbReference type="PROSITE" id="PS50011">
    <property type="entry name" value="PROTEIN_KINASE_DOM"/>
    <property type="match status" value="1"/>
</dbReference>
<gene>
    <name evidence="10" type="ORF">SAMN05443637_114174</name>
</gene>
<evidence type="ECO:0000259" key="9">
    <source>
        <dbReference type="PROSITE" id="PS50011"/>
    </source>
</evidence>
<dbReference type="EC" id="2.7.11.1" evidence="2"/>
<dbReference type="AlphaFoldDB" id="A0A1M6WHD3"/>
<dbReference type="RefSeq" id="WP_073458416.1">
    <property type="nucleotide sequence ID" value="NZ_FRAP01000014.1"/>
</dbReference>
<feature type="transmembrane region" description="Helical" evidence="8">
    <location>
        <begin position="286"/>
        <end position="307"/>
    </location>
</feature>
<comment type="similarity">
    <text evidence="1">Belongs to the protein kinase superfamily. NEK Ser/Thr protein kinase family. NIMA subfamily.</text>
</comment>
<accession>A0A1M6WHD3</accession>
<keyword evidence="8" id="KW-0812">Transmembrane</keyword>
<keyword evidence="11" id="KW-1185">Reference proteome</keyword>
<dbReference type="PANTHER" id="PTHR43671:SF13">
    <property type="entry name" value="SERINE_THREONINE-PROTEIN KINASE NEK2"/>
    <property type="match status" value="1"/>
</dbReference>
<evidence type="ECO:0000313" key="10">
    <source>
        <dbReference type="EMBL" id="SHK93081.1"/>
    </source>
</evidence>
<evidence type="ECO:0000256" key="6">
    <source>
        <dbReference type="ARBA" id="ARBA00022840"/>
    </source>
</evidence>
<keyword evidence="4 7" id="KW-0547">Nucleotide-binding</keyword>
<dbReference type="PANTHER" id="PTHR43671">
    <property type="entry name" value="SERINE/THREONINE-PROTEIN KINASE NEK"/>
    <property type="match status" value="1"/>
</dbReference>
<evidence type="ECO:0000313" key="11">
    <source>
        <dbReference type="Proteomes" id="UP000184363"/>
    </source>
</evidence>
<evidence type="ECO:0000256" key="3">
    <source>
        <dbReference type="ARBA" id="ARBA00022679"/>
    </source>
</evidence>
<dbReference type="GO" id="GO:0004674">
    <property type="term" value="F:protein serine/threonine kinase activity"/>
    <property type="evidence" value="ECO:0007669"/>
    <property type="project" value="UniProtKB-KW"/>
</dbReference>
<dbReference type="SUPFAM" id="SSF56112">
    <property type="entry name" value="Protein kinase-like (PK-like)"/>
    <property type="match status" value="1"/>
</dbReference>
<protein>
    <recommendedName>
        <fullName evidence="2">non-specific serine/threonine protein kinase</fullName>
        <ecNumber evidence="2">2.7.11.1</ecNumber>
    </recommendedName>
</protein>
<keyword evidence="8" id="KW-0472">Membrane</keyword>
<keyword evidence="3" id="KW-0808">Transferase</keyword>
<dbReference type="Pfam" id="PF00069">
    <property type="entry name" value="Pkinase"/>
    <property type="match status" value="1"/>
</dbReference>
<evidence type="ECO:0000256" key="8">
    <source>
        <dbReference type="SAM" id="Phobius"/>
    </source>
</evidence>
<dbReference type="InterPro" id="IPR008271">
    <property type="entry name" value="Ser/Thr_kinase_AS"/>
</dbReference>
<keyword evidence="10" id="KW-0723">Serine/threonine-protein kinase</keyword>
<dbReference type="InterPro" id="IPR000719">
    <property type="entry name" value="Prot_kinase_dom"/>
</dbReference>
<dbReference type="CDD" id="cd14014">
    <property type="entry name" value="STKc_PknB_like"/>
    <property type="match status" value="1"/>
</dbReference>
<dbReference type="Proteomes" id="UP000184363">
    <property type="component" value="Unassembled WGS sequence"/>
</dbReference>
<evidence type="ECO:0000256" key="7">
    <source>
        <dbReference type="PROSITE-ProRule" id="PRU10141"/>
    </source>
</evidence>
<dbReference type="Gene3D" id="1.10.510.10">
    <property type="entry name" value="Transferase(Phosphotransferase) domain 1"/>
    <property type="match status" value="1"/>
</dbReference>
<sequence length="346" mass="36440">MTEQRERDATIVADRYLLGELLGRGSFAEVRKARDLRTGEMVAVKVYRAEGSVQDRARQRRELALLGRLRHPALVGMRDSGVTDGRPFVVTDLVEGPTLSQRIREGALPPAEVRRIGAQLAAGLAHVHAAGIVHRDVKPANVLLGDGSQARLADFGIAVAIDGTVATDEGCVVGTVAYLSPEQARGQQVGPPTDVWSLGLVLLEALTGRREYPGPAPEAAMARLFRRPEVPPGLPADLAAILRSMTDPDPARRPSAATVARLLAGSSRTGTGAHRRAPRRRIGARWRALLGVATVLLAGSAAVVVAVSPGSSEAPAAVLDLPALDLPALDLPALDLPALDVPTVQD</sequence>
<dbReference type="PROSITE" id="PS00108">
    <property type="entry name" value="PROTEIN_KINASE_ST"/>
    <property type="match status" value="1"/>
</dbReference>
<dbReference type="OrthoDB" id="9762169at2"/>
<feature type="binding site" evidence="7">
    <location>
        <position position="45"/>
    </location>
    <ligand>
        <name>ATP</name>
        <dbReference type="ChEBI" id="CHEBI:30616"/>
    </ligand>
</feature>
<keyword evidence="5 10" id="KW-0418">Kinase</keyword>
<evidence type="ECO:0000256" key="1">
    <source>
        <dbReference type="ARBA" id="ARBA00010886"/>
    </source>
</evidence>
<evidence type="ECO:0000256" key="2">
    <source>
        <dbReference type="ARBA" id="ARBA00012513"/>
    </source>
</evidence>
<organism evidence="10 11">
    <name type="scientific">Pseudonocardia thermophila</name>
    <dbReference type="NCBI Taxonomy" id="1848"/>
    <lineage>
        <taxon>Bacteria</taxon>
        <taxon>Bacillati</taxon>
        <taxon>Actinomycetota</taxon>
        <taxon>Actinomycetes</taxon>
        <taxon>Pseudonocardiales</taxon>
        <taxon>Pseudonocardiaceae</taxon>
        <taxon>Pseudonocardia</taxon>
    </lineage>
</organism>
<evidence type="ECO:0000256" key="5">
    <source>
        <dbReference type="ARBA" id="ARBA00022777"/>
    </source>
</evidence>
<dbReference type="GO" id="GO:0005524">
    <property type="term" value="F:ATP binding"/>
    <property type="evidence" value="ECO:0007669"/>
    <property type="project" value="UniProtKB-UniRule"/>
</dbReference>
<dbReference type="InterPro" id="IPR017441">
    <property type="entry name" value="Protein_kinase_ATP_BS"/>
</dbReference>
<dbReference type="EMBL" id="FRAP01000014">
    <property type="protein sequence ID" value="SHK93081.1"/>
    <property type="molecule type" value="Genomic_DNA"/>
</dbReference>
<dbReference type="PROSITE" id="PS00107">
    <property type="entry name" value="PROTEIN_KINASE_ATP"/>
    <property type="match status" value="1"/>
</dbReference>
<name>A0A1M6WHD3_PSETH</name>
<keyword evidence="8" id="KW-1133">Transmembrane helix</keyword>
<dbReference type="STRING" id="1848.SAMN05443637_114174"/>
<dbReference type="SMART" id="SM00220">
    <property type="entry name" value="S_TKc"/>
    <property type="match status" value="1"/>
</dbReference>
<dbReference type="InterPro" id="IPR050660">
    <property type="entry name" value="NEK_Ser/Thr_kinase"/>
</dbReference>
<evidence type="ECO:0000256" key="4">
    <source>
        <dbReference type="ARBA" id="ARBA00022741"/>
    </source>
</evidence>
<feature type="domain" description="Protein kinase" evidence="9">
    <location>
        <begin position="16"/>
        <end position="277"/>
    </location>
</feature>
<reference evidence="10 11" key="1">
    <citation type="submission" date="2016-11" db="EMBL/GenBank/DDBJ databases">
        <authorList>
            <person name="Jaros S."/>
            <person name="Januszkiewicz K."/>
            <person name="Wedrychowicz H."/>
        </authorList>
    </citation>
    <scope>NUCLEOTIDE SEQUENCE [LARGE SCALE GENOMIC DNA]</scope>
    <source>
        <strain evidence="10 11">DSM 43832</strain>
    </source>
</reference>